<dbReference type="OrthoDB" id="6630138at2759"/>
<evidence type="ECO:0000313" key="2">
    <source>
        <dbReference type="Proteomes" id="UP000478052"/>
    </source>
</evidence>
<dbReference type="Proteomes" id="UP000478052">
    <property type="component" value="Unassembled WGS sequence"/>
</dbReference>
<proteinExistence type="predicted"/>
<organism evidence="1 2">
    <name type="scientific">Aphis craccivora</name>
    <name type="common">Cowpea aphid</name>
    <dbReference type="NCBI Taxonomy" id="307492"/>
    <lineage>
        <taxon>Eukaryota</taxon>
        <taxon>Metazoa</taxon>
        <taxon>Ecdysozoa</taxon>
        <taxon>Arthropoda</taxon>
        <taxon>Hexapoda</taxon>
        <taxon>Insecta</taxon>
        <taxon>Pterygota</taxon>
        <taxon>Neoptera</taxon>
        <taxon>Paraneoptera</taxon>
        <taxon>Hemiptera</taxon>
        <taxon>Sternorrhyncha</taxon>
        <taxon>Aphidomorpha</taxon>
        <taxon>Aphidoidea</taxon>
        <taxon>Aphididae</taxon>
        <taxon>Aphidini</taxon>
        <taxon>Aphis</taxon>
        <taxon>Aphis</taxon>
    </lineage>
</organism>
<reference evidence="1 2" key="1">
    <citation type="submission" date="2019-08" db="EMBL/GenBank/DDBJ databases">
        <title>Whole genome of Aphis craccivora.</title>
        <authorList>
            <person name="Voronova N.V."/>
            <person name="Shulinski R.S."/>
            <person name="Bandarenka Y.V."/>
            <person name="Zhorov D.G."/>
            <person name="Warner D."/>
        </authorList>
    </citation>
    <scope>NUCLEOTIDE SEQUENCE [LARGE SCALE GENOMIC DNA]</scope>
    <source>
        <strain evidence="1">180601</strain>
        <tissue evidence="1">Whole Body</tissue>
    </source>
</reference>
<keyword evidence="1" id="KW-0808">Transferase</keyword>
<gene>
    <name evidence="1" type="ORF">FWK35_00024260</name>
</gene>
<dbReference type="AlphaFoldDB" id="A0A6G0X6S4"/>
<sequence>MESAQRSVLQAVTSAYKTVSTRALQVLAGTPPINLHIEYAIRIFNGITKSDSEAILIEQWQLLWDRSDKGRWTYEFFPNIHNRLQTLISFDHYTAQLVTGHGGFNGNLHYFNLSDNPHCSCGHTDEKLSTF</sequence>
<accession>A0A6G0X6S4</accession>
<keyword evidence="1" id="KW-0695">RNA-directed DNA polymerase</keyword>
<keyword evidence="2" id="KW-1185">Reference proteome</keyword>
<keyword evidence="1" id="KW-0548">Nucleotidyltransferase</keyword>
<name>A0A6G0X6S4_APHCR</name>
<comment type="caution">
    <text evidence="1">The sequence shown here is derived from an EMBL/GenBank/DDBJ whole genome shotgun (WGS) entry which is preliminary data.</text>
</comment>
<dbReference type="GO" id="GO:0003964">
    <property type="term" value="F:RNA-directed DNA polymerase activity"/>
    <property type="evidence" value="ECO:0007669"/>
    <property type="project" value="UniProtKB-KW"/>
</dbReference>
<evidence type="ECO:0000313" key="1">
    <source>
        <dbReference type="EMBL" id="KAF0735583.1"/>
    </source>
</evidence>
<dbReference type="EMBL" id="VUJU01008094">
    <property type="protein sequence ID" value="KAF0735583.1"/>
    <property type="molecule type" value="Genomic_DNA"/>
</dbReference>
<protein>
    <submittedName>
        <fullName evidence="1">Reverse transcriptase domain-containing protein</fullName>
    </submittedName>
</protein>